<dbReference type="KEGG" id="hhy:Halhy_3154"/>
<feature type="domain" description="AAA-ATPase-like" evidence="1">
    <location>
        <begin position="7"/>
        <end position="200"/>
    </location>
</feature>
<proteinExistence type="predicted"/>
<dbReference type="OrthoDB" id="9776605at2"/>
<name>F4KQP2_HALH1</name>
<dbReference type="EMBL" id="CP002691">
    <property type="protein sequence ID" value="AEE51015.1"/>
    <property type="molecule type" value="Genomic_DNA"/>
</dbReference>
<dbReference type="Gene3D" id="3.40.50.300">
    <property type="entry name" value="P-loop containing nucleotide triphosphate hydrolases"/>
    <property type="match status" value="1"/>
</dbReference>
<dbReference type="STRING" id="760192.Halhy_3154"/>
<dbReference type="HOGENOM" id="CLU_021114_0_0_10"/>
<dbReference type="Proteomes" id="UP000008461">
    <property type="component" value="Chromosome"/>
</dbReference>
<dbReference type="PANTHER" id="PTHR34825:SF1">
    <property type="entry name" value="AAA-ATPASE-LIKE DOMAIN-CONTAINING PROTEIN"/>
    <property type="match status" value="1"/>
</dbReference>
<evidence type="ECO:0000259" key="1">
    <source>
        <dbReference type="Pfam" id="PF09820"/>
    </source>
</evidence>
<reference evidence="2 3" key="1">
    <citation type="journal article" date="2011" name="Stand. Genomic Sci.">
        <title>Complete genome sequence of Haliscomenobacter hydrossis type strain (O).</title>
        <authorList>
            <consortium name="US DOE Joint Genome Institute (JGI-PGF)"/>
            <person name="Daligault H."/>
            <person name="Lapidus A."/>
            <person name="Zeytun A."/>
            <person name="Nolan M."/>
            <person name="Lucas S."/>
            <person name="Del Rio T.G."/>
            <person name="Tice H."/>
            <person name="Cheng J.F."/>
            <person name="Tapia R."/>
            <person name="Han C."/>
            <person name="Goodwin L."/>
            <person name="Pitluck S."/>
            <person name="Liolios K."/>
            <person name="Pagani I."/>
            <person name="Ivanova N."/>
            <person name="Huntemann M."/>
            <person name="Mavromatis K."/>
            <person name="Mikhailova N."/>
            <person name="Pati A."/>
            <person name="Chen A."/>
            <person name="Palaniappan K."/>
            <person name="Land M."/>
            <person name="Hauser L."/>
            <person name="Brambilla E.M."/>
            <person name="Rohde M."/>
            <person name="Verbarg S."/>
            <person name="Goker M."/>
            <person name="Bristow J."/>
            <person name="Eisen J.A."/>
            <person name="Markowitz V."/>
            <person name="Hugenholtz P."/>
            <person name="Kyrpides N.C."/>
            <person name="Klenk H.P."/>
            <person name="Woyke T."/>
        </authorList>
    </citation>
    <scope>NUCLEOTIDE SEQUENCE [LARGE SCALE GENOMIC DNA]</scope>
    <source>
        <strain evidence="3">ATCC 27775 / DSM 1100 / LMG 10767 / O</strain>
    </source>
</reference>
<dbReference type="InterPro" id="IPR027417">
    <property type="entry name" value="P-loop_NTPase"/>
</dbReference>
<dbReference type="eggNOG" id="COG1672">
    <property type="taxonomic scope" value="Bacteria"/>
</dbReference>
<protein>
    <submittedName>
        <fullName evidence="2">AAA-ATPase</fullName>
    </submittedName>
</protein>
<sequence>MTNRKYPIGIQDFREIRSGNYLYVDKTDLIHQLLSSGKYFFLSRPRRFGKSLLLSTIKEIYSGSRDLFTGLRIENEWDWEQKYSVIHLKFSSVNYQKLGLYAALSNEIVSIAQNFSIQLINKELKDQFRELLEKMGRQQKVVLIIDEYDKPIIDYLENQEKALENRSLLKQFYSVIKDADPFIEFMLITGVSKFSKVSIFSDLNNLKDLTLNVRFNNLVGITQSELLHQFRDRINDIAESQSLSSDELIEKIKYWYNGYRWGGKDTIYNPFSLLNYLQDGQFNNYWFETGTPTFLVELLRQEGNFNLDEQGFASLLALSSFDIEQINTQTVLFQTGYLTINDLNFEEGWCTLHYPNKEVKASLEQLLMDAFRYGNGKSLPLILQLRQALLGNNLEEVMSIINAAFSSIPYDLWRGATELHYHALVHLTFSLLGNYLQSEVHSAKGRCDALVQTPSHIYAFEFKLDESAAVAVQQILSKGYLEPYQLDKRKKIAVGLNFLAEERKVGEFLWRAV</sequence>
<organism evidence="2 3">
    <name type="scientific">Haliscomenobacter hydrossis (strain ATCC 27775 / DSM 1100 / LMG 10767 / O)</name>
    <dbReference type="NCBI Taxonomy" id="760192"/>
    <lineage>
        <taxon>Bacteria</taxon>
        <taxon>Pseudomonadati</taxon>
        <taxon>Bacteroidota</taxon>
        <taxon>Saprospiria</taxon>
        <taxon>Saprospirales</taxon>
        <taxon>Haliscomenobacteraceae</taxon>
        <taxon>Haliscomenobacter</taxon>
    </lineage>
</organism>
<dbReference type="RefSeq" id="WP_013765557.1">
    <property type="nucleotide sequence ID" value="NC_015510.1"/>
</dbReference>
<dbReference type="SUPFAM" id="SSF52540">
    <property type="entry name" value="P-loop containing nucleoside triphosphate hydrolases"/>
    <property type="match status" value="1"/>
</dbReference>
<dbReference type="Pfam" id="PF08011">
    <property type="entry name" value="PDDEXK_9"/>
    <property type="match status" value="1"/>
</dbReference>
<accession>F4KQP2</accession>
<gene>
    <name evidence="2" type="ordered locus">Halhy_3154</name>
</gene>
<evidence type="ECO:0000313" key="3">
    <source>
        <dbReference type="Proteomes" id="UP000008461"/>
    </source>
</evidence>
<keyword evidence="3" id="KW-1185">Reference proteome</keyword>
<dbReference type="PANTHER" id="PTHR34825">
    <property type="entry name" value="CONSERVED PROTEIN, WITH A WEAK D-GALACTARATE DEHYDRATASE/ALTRONATE HYDROLASE DOMAIN"/>
    <property type="match status" value="1"/>
</dbReference>
<dbReference type="Pfam" id="PF09820">
    <property type="entry name" value="AAA-ATPase_like"/>
    <property type="match status" value="1"/>
</dbReference>
<dbReference type="InterPro" id="IPR018631">
    <property type="entry name" value="AAA-ATPase-like_dom"/>
</dbReference>
<reference key="2">
    <citation type="submission" date="2011-04" db="EMBL/GenBank/DDBJ databases">
        <title>Complete sequence of chromosome of Haliscomenobacter hydrossis DSM 1100.</title>
        <authorList>
            <consortium name="US DOE Joint Genome Institute (JGI-PGF)"/>
            <person name="Lucas S."/>
            <person name="Han J."/>
            <person name="Lapidus A."/>
            <person name="Bruce D."/>
            <person name="Goodwin L."/>
            <person name="Pitluck S."/>
            <person name="Peters L."/>
            <person name="Kyrpides N."/>
            <person name="Mavromatis K."/>
            <person name="Ivanova N."/>
            <person name="Ovchinnikova G."/>
            <person name="Pagani I."/>
            <person name="Daligault H."/>
            <person name="Detter J.C."/>
            <person name="Han C."/>
            <person name="Land M."/>
            <person name="Hauser L."/>
            <person name="Markowitz V."/>
            <person name="Cheng J.-F."/>
            <person name="Hugenholtz P."/>
            <person name="Woyke T."/>
            <person name="Wu D."/>
            <person name="Verbarg S."/>
            <person name="Frueling A."/>
            <person name="Brambilla E."/>
            <person name="Klenk H.-P."/>
            <person name="Eisen J.A."/>
        </authorList>
    </citation>
    <scope>NUCLEOTIDE SEQUENCE</scope>
    <source>
        <strain>DSM 1100</strain>
    </source>
</reference>
<evidence type="ECO:0000313" key="2">
    <source>
        <dbReference type="EMBL" id="AEE51015.1"/>
    </source>
</evidence>
<dbReference type="InterPro" id="IPR012547">
    <property type="entry name" value="PDDEXK_9"/>
</dbReference>
<dbReference type="AlphaFoldDB" id="F4KQP2"/>